<dbReference type="PANTHER" id="PTHR37419:SF8">
    <property type="entry name" value="TOXIN YJJJ"/>
    <property type="match status" value="1"/>
</dbReference>
<evidence type="ECO:0000256" key="1">
    <source>
        <dbReference type="ARBA" id="ARBA00010164"/>
    </source>
</evidence>
<keyword evidence="2" id="KW-0808">Transferase</keyword>
<dbReference type="Pfam" id="PF07804">
    <property type="entry name" value="HipA_C"/>
    <property type="match status" value="1"/>
</dbReference>
<reference evidence="5 6" key="1">
    <citation type="submission" date="2018-10" db="EMBL/GenBank/DDBJ databases">
        <title>Effects of UV and annual dynamics of microbial communities in freshwater RAS systems.</title>
        <authorList>
            <person name="Bekkelund A.K."/>
            <person name="Hansen B.R."/>
            <person name="Stokken H."/>
            <person name="Eriksen B.F."/>
            <person name="Kashulin N.A."/>
        </authorList>
    </citation>
    <scope>NUCLEOTIDE SEQUENCE [LARGE SCALE GENOMIC DNA]</scope>
    <source>
        <strain evidence="5 6">BHSEK</strain>
    </source>
</reference>
<dbReference type="AlphaFoldDB" id="A0A3G2EEF1"/>
<feature type="domain" description="HipA-like C-terminal" evidence="4">
    <location>
        <begin position="170"/>
        <end position="378"/>
    </location>
</feature>
<dbReference type="Proteomes" id="UP000279594">
    <property type="component" value="Chromosome"/>
</dbReference>
<evidence type="ECO:0000313" key="6">
    <source>
        <dbReference type="Proteomes" id="UP000279594"/>
    </source>
</evidence>
<evidence type="ECO:0000313" key="5">
    <source>
        <dbReference type="EMBL" id="AYM78527.1"/>
    </source>
</evidence>
<protein>
    <recommendedName>
        <fullName evidence="4">HipA-like C-terminal domain-containing protein</fullName>
    </recommendedName>
</protein>
<dbReference type="PANTHER" id="PTHR37419">
    <property type="entry name" value="SERINE/THREONINE-PROTEIN KINASE TOXIN HIPA"/>
    <property type="match status" value="1"/>
</dbReference>
<dbReference type="GO" id="GO:0005829">
    <property type="term" value="C:cytosol"/>
    <property type="evidence" value="ECO:0007669"/>
    <property type="project" value="TreeGrafter"/>
</dbReference>
<evidence type="ECO:0000256" key="3">
    <source>
        <dbReference type="ARBA" id="ARBA00022777"/>
    </source>
</evidence>
<evidence type="ECO:0000256" key="2">
    <source>
        <dbReference type="ARBA" id="ARBA00022679"/>
    </source>
</evidence>
<dbReference type="InterPro" id="IPR052028">
    <property type="entry name" value="HipA_Ser/Thr_kinase"/>
</dbReference>
<accession>A0A3G2EEF1</accession>
<dbReference type="InterPro" id="IPR012893">
    <property type="entry name" value="HipA-like_C"/>
</dbReference>
<dbReference type="EMBL" id="CP033019">
    <property type="protein sequence ID" value="AYM78527.1"/>
    <property type="molecule type" value="Genomic_DNA"/>
</dbReference>
<gene>
    <name evidence="5" type="ORF">D9M09_24060</name>
</gene>
<keyword evidence="3" id="KW-0418">Kinase</keyword>
<dbReference type="GO" id="GO:0004674">
    <property type="term" value="F:protein serine/threonine kinase activity"/>
    <property type="evidence" value="ECO:0007669"/>
    <property type="project" value="TreeGrafter"/>
</dbReference>
<comment type="similarity">
    <text evidence="1">Belongs to the HipA Ser/Thr kinase family.</text>
</comment>
<organism evidence="5 6">
    <name type="scientific">Janthinobacterium agaricidamnosum</name>
    <dbReference type="NCBI Taxonomy" id="55508"/>
    <lineage>
        <taxon>Bacteria</taxon>
        <taxon>Pseudomonadati</taxon>
        <taxon>Pseudomonadota</taxon>
        <taxon>Betaproteobacteria</taxon>
        <taxon>Burkholderiales</taxon>
        <taxon>Oxalobacteraceae</taxon>
        <taxon>Janthinobacterium</taxon>
    </lineage>
</organism>
<proteinExistence type="inferred from homology"/>
<name>A0A3G2EEF1_9BURK</name>
<evidence type="ECO:0000259" key="4">
    <source>
        <dbReference type="Pfam" id="PF07804"/>
    </source>
</evidence>
<keyword evidence="6" id="KW-1185">Reference proteome</keyword>
<sequence length="434" mass="48119">MGAAMQCHFQIFHDDAWHDCASLTLLEPAGGNPRTAALFEYDLDYAFFKLESGPVSLRFPVTAEMQKLAQWPAFIFDLIPQGSGRTYLLGQLQLADGPAADFPLMCAGAFNPVGRVRIAEAVQYYAQHMHRHDQGKPLSGFSLDEIIGRGDAFNERMLMHGMLAAGSLGVQGAAPKYLLTTDHAGLWHADGALADQDAAAHFIVKRPRGKTASDAKVLRNEAAYMTVARAVGLRTEGQLRYQDDTLFIPRFDRRILDGKVLRLHQESAASLAGIVGFEATPSQFDLLQALRAVVSDKTAETIEFLKRDILNLAMRNTDNHARNTAVQQIGAEVRLTPLFDFAPMYLDPDGIPRAARWYHPDTKNELHDWTTILATIGMPDVERQQIRLALYGFSQHLVALEQHMQEAGVDDDIIAFLRPHIAGQIEQLKALGEH</sequence>